<organism evidence="4 5">
    <name type="scientific">Paracoccus aestuariivivens</name>
    <dbReference type="NCBI Taxonomy" id="1820333"/>
    <lineage>
        <taxon>Bacteria</taxon>
        <taxon>Pseudomonadati</taxon>
        <taxon>Pseudomonadota</taxon>
        <taxon>Alphaproteobacteria</taxon>
        <taxon>Rhodobacterales</taxon>
        <taxon>Paracoccaceae</taxon>
        <taxon>Paracoccus</taxon>
    </lineage>
</organism>
<evidence type="ECO:0000256" key="2">
    <source>
        <dbReference type="SAM" id="MobiDB-lite"/>
    </source>
</evidence>
<dbReference type="InterPro" id="IPR017560">
    <property type="entry name" value="Cyt_c_biogenesis_CcmI"/>
</dbReference>
<protein>
    <submittedName>
        <fullName evidence="4">C-type cytochrome biogenesis protein CcmI</fullName>
    </submittedName>
</protein>
<reference evidence="4 5" key="1">
    <citation type="submission" date="2019-11" db="EMBL/GenBank/DDBJ databases">
        <authorList>
            <person name="Dong K."/>
        </authorList>
    </citation>
    <scope>NUCLEOTIDE SEQUENCE [LARGE SCALE GENOMIC DNA]</scope>
    <source>
        <strain evidence="4 5">NBRC 111993</strain>
    </source>
</reference>
<keyword evidence="5" id="KW-1185">Reference proteome</keyword>
<keyword evidence="3" id="KW-0472">Membrane</keyword>
<dbReference type="InterPro" id="IPR011990">
    <property type="entry name" value="TPR-like_helical_dom_sf"/>
</dbReference>
<keyword evidence="3" id="KW-0812">Transmembrane</keyword>
<dbReference type="OrthoDB" id="9815847at2"/>
<dbReference type="SUPFAM" id="SSF48452">
    <property type="entry name" value="TPR-like"/>
    <property type="match status" value="1"/>
</dbReference>
<evidence type="ECO:0000256" key="3">
    <source>
        <dbReference type="SAM" id="Phobius"/>
    </source>
</evidence>
<proteinExistence type="predicted"/>
<dbReference type="AlphaFoldDB" id="A0A6L6J3R0"/>
<accession>A0A6L6J3R0</accession>
<evidence type="ECO:0000313" key="4">
    <source>
        <dbReference type="EMBL" id="MTH76530.1"/>
    </source>
</evidence>
<dbReference type="NCBIfam" id="TIGR03142">
    <property type="entry name" value="cytochro_ccmI"/>
    <property type="match status" value="1"/>
</dbReference>
<feature type="compositionally biased region" description="Basic and acidic residues" evidence="2">
    <location>
        <begin position="141"/>
        <end position="152"/>
    </location>
</feature>
<dbReference type="RefSeq" id="WP_155093901.1">
    <property type="nucleotide sequence ID" value="NZ_WMIE01000001.1"/>
</dbReference>
<dbReference type="Proteomes" id="UP000478183">
    <property type="component" value="Unassembled WGS sequence"/>
</dbReference>
<keyword evidence="3" id="KW-1133">Transmembrane helix</keyword>
<evidence type="ECO:0000256" key="1">
    <source>
        <dbReference type="ARBA" id="ARBA00022748"/>
    </source>
</evidence>
<sequence>MFWIICAALSAIVAIAIAAPLVRRRAAGEEPAAAYDLRIYRDQLREVERDVERRLVDPSEAERLRNEIGRKVLAADRALEREGVAGRVSGGPAALAILALLLAGAVVLYERIGSPQMPDEPIASRISLSESFYQNRPSQAEAEKAAPKREQPAPDPEYGALIEQLRSTVTKNPDDPRGQELLSLHEERLGNMIAAKQAQAKLIALRGDKATAEDHIRLAALTVESAGGMITREAEDEIRRTLDLDHANPQARFMSGLVQIQSGRPDLAFPIWAQLLSEGHRDAPWHDLIGSAIQDLAWFAGQPDYVPPEDQKAAPLPGPDADAMAAAADMSPEDRQQMIEGMVKGLETRLATEGGTPEEWARLISALVVLGKKDHAQDILGEARTRFASIPEALATVEAAGKKSGLQ</sequence>
<evidence type="ECO:0000313" key="5">
    <source>
        <dbReference type="Proteomes" id="UP000478183"/>
    </source>
</evidence>
<dbReference type="Gene3D" id="1.25.40.10">
    <property type="entry name" value="Tetratricopeptide repeat domain"/>
    <property type="match status" value="1"/>
</dbReference>
<dbReference type="GO" id="GO:0017004">
    <property type="term" value="P:cytochrome complex assembly"/>
    <property type="evidence" value="ECO:0007669"/>
    <property type="project" value="UniProtKB-KW"/>
</dbReference>
<keyword evidence="1" id="KW-0201">Cytochrome c-type biogenesis</keyword>
<name>A0A6L6J3R0_9RHOB</name>
<gene>
    <name evidence="4" type="primary">ccmI</name>
    <name evidence="4" type="ORF">GL286_02165</name>
</gene>
<dbReference type="EMBL" id="WMIE01000001">
    <property type="protein sequence ID" value="MTH76530.1"/>
    <property type="molecule type" value="Genomic_DNA"/>
</dbReference>
<feature type="transmembrane region" description="Helical" evidence="3">
    <location>
        <begin position="90"/>
        <end position="109"/>
    </location>
</feature>
<feature type="region of interest" description="Disordered" evidence="2">
    <location>
        <begin position="133"/>
        <end position="156"/>
    </location>
</feature>
<comment type="caution">
    <text evidence="4">The sequence shown here is derived from an EMBL/GenBank/DDBJ whole genome shotgun (WGS) entry which is preliminary data.</text>
</comment>